<dbReference type="RefSeq" id="WP_345295368.1">
    <property type="nucleotide sequence ID" value="NZ_BAABJY010000002.1"/>
</dbReference>
<reference evidence="3" key="1">
    <citation type="journal article" date="2019" name="Int. J. Syst. Evol. Microbiol.">
        <title>The Global Catalogue of Microorganisms (GCM) 10K type strain sequencing project: providing services to taxonomists for standard genome sequencing and annotation.</title>
        <authorList>
            <consortium name="The Broad Institute Genomics Platform"/>
            <consortium name="The Broad Institute Genome Sequencing Center for Infectious Disease"/>
            <person name="Wu L."/>
            <person name="Ma J."/>
        </authorList>
    </citation>
    <scope>NUCLEOTIDE SEQUENCE [LARGE SCALE GENOMIC DNA]</scope>
    <source>
        <strain evidence="3">JCM 18392</strain>
    </source>
</reference>
<dbReference type="InterPro" id="IPR006145">
    <property type="entry name" value="PsdUridine_synth_RsuA/RluA"/>
</dbReference>
<dbReference type="InterPro" id="IPR050188">
    <property type="entry name" value="RluA_PseudoU_synthase"/>
</dbReference>
<organism evidence="2 3">
    <name type="scientific">Luteimonas vadosa</name>
    <dbReference type="NCBI Taxonomy" id="1165507"/>
    <lineage>
        <taxon>Bacteria</taxon>
        <taxon>Pseudomonadati</taxon>
        <taxon>Pseudomonadota</taxon>
        <taxon>Gammaproteobacteria</taxon>
        <taxon>Lysobacterales</taxon>
        <taxon>Lysobacteraceae</taxon>
        <taxon>Luteimonas</taxon>
    </lineage>
</organism>
<evidence type="ECO:0000313" key="2">
    <source>
        <dbReference type="EMBL" id="GAA4867847.1"/>
    </source>
</evidence>
<dbReference type="EMBL" id="BAABJY010000002">
    <property type="protein sequence ID" value="GAA4867847.1"/>
    <property type="molecule type" value="Genomic_DNA"/>
</dbReference>
<dbReference type="PANTHER" id="PTHR21600:SF84">
    <property type="entry name" value="PSEUDOURIDINE SYNTHASE RSUA_RLUA-LIKE DOMAIN-CONTAINING PROTEIN"/>
    <property type="match status" value="1"/>
</dbReference>
<dbReference type="SUPFAM" id="SSF55120">
    <property type="entry name" value="Pseudouridine synthase"/>
    <property type="match status" value="1"/>
</dbReference>
<accession>A0ABP9E986</accession>
<dbReference type="PANTHER" id="PTHR21600">
    <property type="entry name" value="MITOCHONDRIAL RNA PSEUDOURIDINE SYNTHASE"/>
    <property type="match status" value="1"/>
</dbReference>
<dbReference type="InterPro" id="IPR006224">
    <property type="entry name" value="PsdUridine_synth_RluA-like_CS"/>
</dbReference>
<evidence type="ECO:0000313" key="3">
    <source>
        <dbReference type="Proteomes" id="UP001501323"/>
    </source>
</evidence>
<feature type="domain" description="Pseudouridine synthase RsuA/RluA-like" evidence="1">
    <location>
        <begin position="95"/>
        <end position="242"/>
    </location>
</feature>
<sequence length="300" mass="33176">MPHSLPPSNGVVASRVQLPHGKFASLLDGLCTLFPHVGRDSWQDRFDRGRVMDCTGRAFTPEAPYRVGVEVHYYREVHAEPRMPAGERVLHVDAHLVVADKPHGLPVMPSGRYAAETLHARLVRALGNAHLVPLHRIDRDTAGLVLFSADPRTRRHYHALFSGRGIRKSYEAIAPPCPGLCFPLLRASRLVRGEPFHRMQESQGTPNSLTRIDVLERGQGAWRYGLEPVSGRKHQLRVHMAALGAPILHDGLYGDTGRSRGSDPAGPLQLLAKSLRFTDPIDGSMRAYESGFELDSGHLD</sequence>
<dbReference type="PROSITE" id="PS01129">
    <property type="entry name" value="PSI_RLU"/>
    <property type="match status" value="1"/>
</dbReference>
<dbReference type="Gene3D" id="3.30.2350.10">
    <property type="entry name" value="Pseudouridine synthase"/>
    <property type="match status" value="1"/>
</dbReference>
<proteinExistence type="predicted"/>
<evidence type="ECO:0000259" key="1">
    <source>
        <dbReference type="Pfam" id="PF00849"/>
    </source>
</evidence>
<keyword evidence="3" id="KW-1185">Reference proteome</keyword>
<dbReference type="Pfam" id="PF00849">
    <property type="entry name" value="PseudoU_synth_2"/>
    <property type="match status" value="1"/>
</dbReference>
<protein>
    <submittedName>
        <fullName evidence="2">RluA family pseudouridine synthase</fullName>
    </submittedName>
</protein>
<name>A0ABP9E986_9GAMM</name>
<dbReference type="Proteomes" id="UP001501323">
    <property type="component" value="Unassembled WGS sequence"/>
</dbReference>
<gene>
    <name evidence="2" type="ORF">GCM10023332_20310</name>
</gene>
<comment type="caution">
    <text evidence="2">The sequence shown here is derived from an EMBL/GenBank/DDBJ whole genome shotgun (WGS) entry which is preliminary data.</text>
</comment>
<dbReference type="InterPro" id="IPR020103">
    <property type="entry name" value="PsdUridine_synth_cat_dom_sf"/>
</dbReference>